<feature type="transmembrane region" description="Helical" evidence="5">
    <location>
        <begin position="166"/>
        <end position="190"/>
    </location>
</feature>
<gene>
    <name evidence="6" type="ORF">H8K36_03265</name>
</gene>
<evidence type="ECO:0000256" key="4">
    <source>
        <dbReference type="ARBA" id="ARBA00023136"/>
    </source>
</evidence>
<evidence type="ECO:0000256" key="2">
    <source>
        <dbReference type="ARBA" id="ARBA00022692"/>
    </source>
</evidence>
<protein>
    <recommendedName>
        <fullName evidence="5">Probable membrane transporter protein</fullName>
    </recommendedName>
</protein>
<dbReference type="PANTHER" id="PTHR43483:SF3">
    <property type="entry name" value="MEMBRANE TRANSPORTER PROTEIN HI_0806-RELATED"/>
    <property type="match status" value="1"/>
</dbReference>
<reference evidence="6" key="1">
    <citation type="submission" date="2020-08" db="EMBL/GenBank/DDBJ databases">
        <title>Novel species isolated from subtropical streams in China.</title>
        <authorList>
            <person name="Lu H."/>
        </authorList>
    </citation>
    <scope>NUCLEOTIDE SEQUENCE</scope>
    <source>
        <strain evidence="6">LX22W</strain>
    </source>
</reference>
<dbReference type="PANTHER" id="PTHR43483">
    <property type="entry name" value="MEMBRANE TRANSPORTER PROTEIN HI_0806-RELATED"/>
    <property type="match status" value="1"/>
</dbReference>
<dbReference type="Proteomes" id="UP000627446">
    <property type="component" value="Unassembled WGS sequence"/>
</dbReference>
<evidence type="ECO:0000256" key="5">
    <source>
        <dbReference type="RuleBase" id="RU363041"/>
    </source>
</evidence>
<comment type="similarity">
    <text evidence="5">Belongs to the 4-toluene sulfonate uptake permease (TSUP) (TC 2.A.102) family.</text>
</comment>
<dbReference type="Pfam" id="PF01925">
    <property type="entry name" value="TauE"/>
    <property type="match status" value="1"/>
</dbReference>
<keyword evidence="3 5" id="KW-1133">Transmembrane helix</keyword>
<dbReference type="AlphaFoldDB" id="A0A923KSK2"/>
<feature type="transmembrane region" description="Helical" evidence="5">
    <location>
        <begin position="202"/>
        <end position="224"/>
    </location>
</feature>
<feature type="transmembrane region" description="Helical" evidence="5">
    <location>
        <begin position="102"/>
        <end position="122"/>
    </location>
</feature>
<feature type="transmembrane region" description="Helical" evidence="5">
    <location>
        <begin position="134"/>
        <end position="154"/>
    </location>
</feature>
<keyword evidence="4 5" id="KW-0472">Membrane</keyword>
<comment type="subcellular location">
    <subcellularLocation>
        <location evidence="5">Cell membrane</location>
        <topology evidence="5">Multi-pass membrane protein</topology>
    </subcellularLocation>
    <subcellularLocation>
        <location evidence="1">Membrane</location>
        <topology evidence="1">Multi-pass membrane protein</topology>
    </subcellularLocation>
</comment>
<accession>A0A923KSK2</accession>
<comment type="caution">
    <text evidence="6">The sequence shown here is derived from an EMBL/GenBank/DDBJ whole genome shotgun (WGS) entry which is preliminary data.</text>
</comment>
<proteinExistence type="inferred from homology"/>
<evidence type="ECO:0000256" key="1">
    <source>
        <dbReference type="ARBA" id="ARBA00004141"/>
    </source>
</evidence>
<keyword evidence="2 5" id="KW-0812">Transmembrane</keyword>
<evidence type="ECO:0000313" key="7">
    <source>
        <dbReference type="Proteomes" id="UP000627446"/>
    </source>
</evidence>
<feature type="transmembrane region" description="Helical" evidence="5">
    <location>
        <begin position="230"/>
        <end position="252"/>
    </location>
</feature>
<name>A0A923KSK2_9BURK</name>
<feature type="transmembrane region" description="Helical" evidence="5">
    <location>
        <begin position="259"/>
        <end position="280"/>
    </location>
</feature>
<dbReference type="EMBL" id="JACOFZ010000001">
    <property type="protein sequence ID" value="MBC3880382.1"/>
    <property type="molecule type" value="Genomic_DNA"/>
</dbReference>
<keyword evidence="5" id="KW-1003">Cell membrane</keyword>
<evidence type="ECO:0000256" key="3">
    <source>
        <dbReference type="ARBA" id="ARBA00022989"/>
    </source>
</evidence>
<evidence type="ECO:0000313" key="6">
    <source>
        <dbReference type="EMBL" id="MBC3880382.1"/>
    </source>
</evidence>
<dbReference type="InterPro" id="IPR002781">
    <property type="entry name" value="TM_pro_TauE-like"/>
</dbReference>
<sequence>MLFLFSCLALVFIVSWFVRLKEMSQNGVRWRWPRPIELLIGAITDFFDTLGIGAFAPSTAMFRIAKLVPDELIPGTLNVGHTLPTIAQALIFIQIVDVAPATLLPMMFAAGIGAWIGTKVVGQLPRFHIRVGMGVALLLAASIMLLSLLGVLPAGLDALSLSGWKWWAGVLGNFVLGLLMPLGIGLYAPCMILVSLLGMSPLAAFPIMMGSCAFLMPISSLGFFKNGRYLPSAALGLALAGVPGVLLAAFLVKSLPLEYLRWIVVTVVLIVAVTILKSAMEERKQ</sequence>
<organism evidence="6 7">
    <name type="scientific">Undibacterium nitidum</name>
    <dbReference type="NCBI Taxonomy" id="2762298"/>
    <lineage>
        <taxon>Bacteria</taxon>
        <taxon>Pseudomonadati</taxon>
        <taxon>Pseudomonadota</taxon>
        <taxon>Betaproteobacteria</taxon>
        <taxon>Burkholderiales</taxon>
        <taxon>Oxalobacteraceae</taxon>
        <taxon>Undibacterium</taxon>
    </lineage>
</organism>
<keyword evidence="7" id="KW-1185">Reference proteome</keyword>